<gene>
    <name evidence="1" type="ORF">C0Q70_14152</name>
</gene>
<protein>
    <submittedName>
        <fullName evidence="1">Uncharacterized protein</fullName>
    </submittedName>
</protein>
<reference evidence="1 2" key="1">
    <citation type="submission" date="2018-04" db="EMBL/GenBank/DDBJ databases">
        <title>The genome of golden apple snail Pomacea canaliculata provides insight into stress tolerance and invasive adaptation.</title>
        <authorList>
            <person name="Liu C."/>
            <person name="Liu B."/>
            <person name="Ren Y."/>
            <person name="Zhang Y."/>
            <person name="Wang H."/>
            <person name="Li S."/>
            <person name="Jiang F."/>
            <person name="Yin L."/>
            <person name="Zhang G."/>
            <person name="Qian W."/>
            <person name="Fan W."/>
        </authorList>
    </citation>
    <scope>NUCLEOTIDE SEQUENCE [LARGE SCALE GENOMIC DNA]</scope>
    <source>
        <strain evidence="1">SZHN2017</strain>
        <tissue evidence="1">Muscle</tissue>
    </source>
</reference>
<evidence type="ECO:0000313" key="2">
    <source>
        <dbReference type="Proteomes" id="UP000245119"/>
    </source>
</evidence>
<name>A0A2T7NZ75_POMCA</name>
<evidence type="ECO:0000313" key="1">
    <source>
        <dbReference type="EMBL" id="PVD26475.1"/>
    </source>
</evidence>
<dbReference type="AlphaFoldDB" id="A0A2T7NZ75"/>
<sequence>MSTHYEQLNDREIIELQRVNILHVTWRLDKCERFTLSLSLPLSHLPLTSAGSTSRRQDHSHRTYVCTYTTAPQSLTDKPLSSVKTIKPDYKSDRILPPSILPSFPTPQPQAKPLLLTSPFLLLPPLPPLPTQLTLHPFSMLC</sequence>
<comment type="caution">
    <text evidence="1">The sequence shown here is derived from an EMBL/GenBank/DDBJ whole genome shotgun (WGS) entry which is preliminary data.</text>
</comment>
<accession>A0A2T7NZ75</accession>
<organism evidence="1 2">
    <name type="scientific">Pomacea canaliculata</name>
    <name type="common">Golden apple snail</name>
    <dbReference type="NCBI Taxonomy" id="400727"/>
    <lineage>
        <taxon>Eukaryota</taxon>
        <taxon>Metazoa</taxon>
        <taxon>Spiralia</taxon>
        <taxon>Lophotrochozoa</taxon>
        <taxon>Mollusca</taxon>
        <taxon>Gastropoda</taxon>
        <taxon>Caenogastropoda</taxon>
        <taxon>Architaenioglossa</taxon>
        <taxon>Ampullarioidea</taxon>
        <taxon>Ampullariidae</taxon>
        <taxon>Pomacea</taxon>
    </lineage>
</organism>
<proteinExistence type="predicted"/>
<dbReference type="Proteomes" id="UP000245119">
    <property type="component" value="Linkage Group LG8"/>
</dbReference>
<dbReference type="EMBL" id="PZQS01000008">
    <property type="protein sequence ID" value="PVD26475.1"/>
    <property type="molecule type" value="Genomic_DNA"/>
</dbReference>
<keyword evidence="2" id="KW-1185">Reference proteome</keyword>